<evidence type="ECO:0000256" key="8">
    <source>
        <dbReference type="PIRNR" id="PIRNR000194"/>
    </source>
</evidence>
<keyword evidence="4 8" id="KW-0554">One-carbon metabolism</keyword>
<comment type="catalytic activity">
    <reaction evidence="8">
        <text>(6S)-5,6,7,8-tetrahydrofolate + NADP(+) = 7,8-dihydrofolate + NADPH + H(+)</text>
        <dbReference type="Rhea" id="RHEA:15009"/>
        <dbReference type="ChEBI" id="CHEBI:15378"/>
        <dbReference type="ChEBI" id="CHEBI:57451"/>
        <dbReference type="ChEBI" id="CHEBI:57453"/>
        <dbReference type="ChEBI" id="CHEBI:57783"/>
        <dbReference type="ChEBI" id="CHEBI:58349"/>
        <dbReference type="EC" id="1.5.1.3"/>
    </reaction>
</comment>
<dbReference type="PANTHER" id="PTHR48069">
    <property type="entry name" value="DIHYDROFOLATE REDUCTASE"/>
    <property type="match status" value="1"/>
</dbReference>
<gene>
    <name evidence="11" type="primary">folA</name>
    <name evidence="11" type="ORF">IC617_14475</name>
</gene>
<comment type="pathway">
    <text evidence="1 8">Cofactor biosynthesis; tetrahydrofolate biosynthesis; 5,6,7,8-tetrahydrofolate from 7,8-dihydrofolate: step 1/1.</text>
</comment>
<dbReference type="GO" id="GO:0046655">
    <property type="term" value="P:folic acid metabolic process"/>
    <property type="evidence" value="ECO:0007669"/>
    <property type="project" value="TreeGrafter"/>
</dbReference>
<dbReference type="CDD" id="cd00209">
    <property type="entry name" value="DHFR"/>
    <property type="match status" value="1"/>
</dbReference>
<dbReference type="PROSITE" id="PS51330">
    <property type="entry name" value="DHFR_2"/>
    <property type="match status" value="1"/>
</dbReference>
<name>A0A8J6R3Q6_9GAMM</name>
<dbReference type="FunFam" id="3.40.430.10:FF:000001">
    <property type="entry name" value="Dihydrofolate reductase"/>
    <property type="match status" value="1"/>
</dbReference>
<organism evidence="11 12">
    <name type="scientific">Neiella litorisoli</name>
    <dbReference type="NCBI Taxonomy" id="2771431"/>
    <lineage>
        <taxon>Bacteria</taxon>
        <taxon>Pseudomonadati</taxon>
        <taxon>Pseudomonadota</taxon>
        <taxon>Gammaproteobacteria</taxon>
        <taxon>Alteromonadales</taxon>
        <taxon>Echinimonadaceae</taxon>
        <taxon>Neiella</taxon>
    </lineage>
</organism>
<dbReference type="GO" id="GO:0070401">
    <property type="term" value="F:NADP+ binding"/>
    <property type="evidence" value="ECO:0007669"/>
    <property type="project" value="UniProtKB-ARBA"/>
</dbReference>
<comment type="caution">
    <text evidence="11">The sequence shown here is derived from an EMBL/GenBank/DDBJ whole genome shotgun (WGS) entry which is preliminary data.</text>
</comment>
<evidence type="ECO:0000256" key="6">
    <source>
        <dbReference type="ARBA" id="ARBA00023002"/>
    </source>
</evidence>
<evidence type="ECO:0000256" key="2">
    <source>
        <dbReference type="ARBA" id="ARBA00009539"/>
    </source>
</evidence>
<dbReference type="SUPFAM" id="SSF53597">
    <property type="entry name" value="Dihydrofolate reductase-like"/>
    <property type="match status" value="1"/>
</dbReference>
<comment type="function">
    <text evidence="7 8">Key enzyme in folate metabolism. Catalyzes an essential reaction for de novo glycine and purine synthesis, and for DNA precursor synthesis.</text>
</comment>
<dbReference type="InterPro" id="IPR024072">
    <property type="entry name" value="DHFR-like_dom_sf"/>
</dbReference>
<comment type="similarity">
    <text evidence="2 8 9">Belongs to the dihydrofolate reductase family.</text>
</comment>
<dbReference type="PIRSF" id="PIRSF000194">
    <property type="entry name" value="DHFR"/>
    <property type="match status" value="1"/>
</dbReference>
<dbReference type="GO" id="GO:0004146">
    <property type="term" value="F:dihydrofolate reductase activity"/>
    <property type="evidence" value="ECO:0007669"/>
    <property type="project" value="UniProtKB-EC"/>
</dbReference>
<evidence type="ECO:0000313" key="11">
    <source>
        <dbReference type="EMBL" id="MBD1390640.1"/>
    </source>
</evidence>
<dbReference type="GO" id="GO:0046452">
    <property type="term" value="P:dihydrofolate metabolic process"/>
    <property type="evidence" value="ECO:0007669"/>
    <property type="project" value="TreeGrafter"/>
</dbReference>
<dbReference type="EMBL" id="JACXAF010000020">
    <property type="protein sequence ID" value="MBD1390640.1"/>
    <property type="molecule type" value="Genomic_DNA"/>
</dbReference>
<dbReference type="NCBIfam" id="NF008037">
    <property type="entry name" value="PRK10769.1"/>
    <property type="match status" value="1"/>
</dbReference>
<dbReference type="RefSeq" id="WP_191145703.1">
    <property type="nucleotide sequence ID" value="NZ_JACXAF010000020.1"/>
</dbReference>
<evidence type="ECO:0000256" key="5">
    <source>
        <dbReference type="ARBA" id="ARBA00022857"/>
    </source>
</evidence>
<dbReference type="GO" id="GO:0006730">
    <property type="term" value="P:one-carbon metabolic process"/>
    <property type="evidence" value="ECO:0007669"/>
    <property type="project" value="UniProtKB-KW"/>
</dbReference>
<evidence type="ECO:0000256" key="3">
    <source>
        <dbReference type="ARBA" id="ARBA00012856"/>
    </source>
</evidence>
<evidence type="ECO:0000259" key="10">
    <source>
        <dbReference type="PROSITE" id="PS51330"/>
    </source>
</evidence>
<feature type="domain" description="DHFR" evidence="10">
    <location>
        <begin position="2"/>
        <end position="160"/>
    </location>
</feature>
<dbReference type="Proteomes" id="UP000638014">
    <property type="component" value="Unassembled WGS sequence"/>
</dbReference>
<evidence type="ECO:0000256" key="7">
    <source>
        <dbReference type="ARBA" id="ARBA00025067"/>
    </source>
</evidence>
<accession>A0A8J6R3Q6</accession>
<proteinExistence type="inferred from homology"/>
<protein>
    <recommendedName>
        <fullName evidence="3 8">Dihydrofolate reductase</fullName>
        <ecNumber evidence="3 8">1.5.1.3</ecNumber>
    </recommendedName>
</protein>
<dbReference type="EC" id="1.5.1.3" evidence="3 8"/>
<dbReference type="Pfam" id="PF00186">
    <property type="entry name" value="DHFR_1"/>
    <property type="match status" value="1"/>
</dbReference>
<reference evidence="11" key="1">
    <citation type="submission" date="2020-09" db="EMBL/GenBank/DDBJ databases">
        <title>A novel bacterium of genus Neiella, isolated from South China Sea.</title>
        <authorList>
            <person name="Huang H."/>
            <person name="Mo K."/>
            <person name="Hu Y."/>
        </authorList>
    </citation>
    <scope>NUCLEOTIDE SEQUENCE</scope>
    <source>
        <strain evidence="11">HB171785</strain>
    </source>
</reference>
<evidence type="ECO:0000256" key="9">
    <source>
        <dbReference type="RuleBase" id="RU004474"/>
    </source>
</evidence>
<dbReference type="AlphaFoldDB" id="A0A8J6R3Q6"/>
<keyword evidence="6 8" id="KW-0560">Oxidoreductase</keyword>
<dbReference type="PANTHER" id="PTHR48069:SF3">
    <property type="entry name" value="DIHYDROFOLATE REDUCTASE"/>
    <property type="match status" value="1"/>
</dbReference>
<keyword evidence="5 8" id="KW-0521">NADP</keyword>
<dbReference type="InterPro" id="IPR001796">
    <property type="entry name" value="DHFR_dom"/>
</dbReference>
<dbReference type="PROSITE" id="PS00075">
    <property type="entry name" value="DHFR_1"/>
    <property type="match status" value="1"/>
</dbReference>
<evidence type="ECO:0000313" key="12">
    <source>
        <dbReference type="Proteomes" id="UP000638014"/>
    </source>
</evidence>
<keyword evidence="12" id="KW-1185">Reference proteome</keyword>
<dbReference type="InterPro" id="IPR012259">
    <property type="entry name" value="DHFR"/>
</dbReference>
<evidence type="ECO:0000256" key="4">
    <source>
        <dbReference type="ARBA" id="ARBA00022563"/>
    </source>
</evidence>
<evidence type="ECO:0000256" key="1">
    <source>
        <dbReference type="ARBA" id="ARBA00004903"/>
    </source>
</evidence>
<dbReference type="UniPathway" id="UPA00077">
    <property type="reaction ID" value="UER00158"/>
</dbReference>
<dbReference type="PRINTS" id="PR00070">
    <property type="entry name" value="DHFR"/>
</dbReference>
<dbReference type="Gene3D" id="3.40.430.10">
    <property type="entry name" value="Dihydrofolate Reductase, subunit A"/>
    <property type="match status" value="1"/>
</dbReference>
<sequence length="160" mass="18005">MRISLIAAMGRNRVIGKDNQMPWHMPADLKHFKQVTMGKPVVMGRKTFESIGRPLPGRLNIVITRDANFNAEGITVVASPDAALDIAAQQTDEVMIIGGGQIYQHFLAQATDLYLTFIDAEPEGDAFFPKWPDKFRQVSKYHHPKDEKNDHSCDFVHMAI</sequence>
<dbReference type="GO" id="GO:0046654">
    <property type="term" value="P:tetrahydrofolate biosynthetic process"/>
    <property type="evidence" value="ECO:0007669"/>
    <property type="project" value="UniProtKB-UniPathway"/>
</dbReference>
<dbReference type="InterPro" id="IPR017925">
    <property type="entry name" value="DHFR_CS"/>
</dbReference>
<dbReference type="GO" id="GO:0005829">
    <property type="term" value="C:cytosol"/>
    <property type="evidence" value="ECO:0007669"/>
    <property type="project" value="TreeGrafter"/>
</dbReference>